<dbReference type="AlphaFoldDB" id="A0A0M0BM99"/>
<comment type="caution">
    <text evidence="1">The sequence shown here is derived from an EMBL/GenBank/DDBJ whole genome shotgun (WGS) entry which is preliminary data.</text>
</comment>
<name>A0A0M0BM99_9ARCH</name>
<dbReference type="PANTHER" id="PTHR28498:SF1">
    <property type="entry name" value="ZINC FINGER SWIM DOMAIN-CONTAINING PROTEIN 7"/>
    <property type="match status" value="1"/>
</dbReference>
<proteinExistence type="predicted"/>
<sequence>MRSAFGDRFDKAWRLVEERRVKLYVFEPSGRRAWIVVGKGGEYQILPASGYCDCNDFYFRVIDGEAGFCYHLIGQRLAETLGSYDMVHEGDEFFDALMTEWRDQPHGDKVDA</sequence>
<evidence type="ECO:0000313" key="2">
    <source>
        <dbReference type="Proteomes" id="UP000037210"/>
    </source>
</evidence>
<dbReference type="GO" id="GO:0000724">
    <property type="term" value="P:double-strand break repair via homologous recombination"/>
    <property type="evidence" value="ECO:0007669"/>
    <property type="project" value="TreeGrafter"/>
</dbReference>
<evidence type="ECO:0008006" key="3">
    <source>
        <dbReference type="Google" id="ProtNLM"/>
    </source>
</evidence>
<gene>
    <name evidence="1" type="ORF">AC482_06470</name>
</gene>
<dbReference type="EMBL" id="LFWZ01000064">
    <property type="protein sequence ID" value="KON29440.1"/>
    <property type="molecule type" value="Genomic_DNA"/>
</dbReference>
<evidence type="ECO:0000313" key="1">
    <source>
        <dbReference type="EMBL" id="KON29440.1"/>
    </source>
</evidence>
<accession>A0A0M0BM99</accession>
<dbReference type="Proteomes" id="UP000037210">
    <property type="component" value="Unassembled WGS sequence"/>
</dbReference>
<organism evidence="1 2">
    <name type="scientific">miscellaneous Crenarchaeota group-15 archaeon DG-45</name>
    <dbReference type="NCBI Taxonomy" id="1685127"/>
    <lineage>
        <taxon>Archaea</taxon>
        <taxon>Candidatus Bathyarchaeota</taxon>
        <taxon>MCG-15</taxon>
    </lineage>
</organism>
<protein>
    <recommendedName>
        <fullName evidence="3">SWIM-type domain-containing protein</fullName>
    </recommendedName>
</protein>
<reference evidence="1 2" key="1">
    <citation type="submission" date="2015-06" db="EMBL/GenBank/DDBJ databases">
        <title>New insights into the roles of widespread benthic archaea in carbon and nitrogen cycling.</title>
        <authorList>
            <person name="Lazar C.S."/>
            <person name="Baker B.J."/>
            <person name="Seitz K.W."/>
            <person name="Hyde A.S."/>
            <person name="Dick G.J."/>
            <person name="Hinrichs K.-U."/>
            <person name="Teske A.P."/>
        </authorList>
    </citation>
    <scope>NUCLEOTIDE SEQUENCE [LARGE SCALE GENOMIC DNA]</scope>
    <source>
        <strain evidence="1">DG-45</strain>
    </source>
</reference>
<dbReference type="PANTHER" id="PTHR28498">
    <property type="entry name" value="ZINC FINGER SWIM DOMAIN-CONTAINING PROTEIN 7"/>
    <property type="match status" value="1"/>
</dbReference>